<name>A0A1E3VZ39_9HYPH</name>
<dbReference type="Proteomes" id="UP000094501">
    <property type="component" value="Unassembled WGS sequence"/>
</dbReference>
<gene>
    <name evidence="1" type="ORF">AUC68_06070</name>
</gene>
<reference evidence="1 2" key="1">
    <citation type="journal article" date="2016" name="Environ. Microbiol.">
        <title>New Methyloceanibacter diversity from North Sea sediments includes methanotroph containing solely the soluble methane monooxygenase.</title>
        <authorList>
            <person name="Vekeman B."/>
            <person name="Kerckhof F.M."/>
            <person name="Cremers G."/>
            <person name="de Vos P."/>
            <person name="Vandamme P."/>
            <person name="Boon N."/>
            <person name="Op den Camp H.J."/>
            <person name="Heylen K."/>
        </authorList>
    </citation>
    <scope>NUCLEOTIDE SEQUENCE [LARGE SCALE GENOMIC DNA]</scope>
    <source>
        <strain evidence="1 2">R-67174</strain>
    </source>
</reference>
<dbReference type="EMBL" id="LPWG01000012">
    <property type="protein sequence ID" value="ODR98773.1"/>
    <property type="molecule type" value="Genomic_DNA"/>
</dbReference>
<protein>
    <submittedName>
        <fullName evidence="1">Uncharacterized protein</fullName>
    </submittedName>
</protein>
<evidence type="ECO:0000313" key="2">
    <source>
        <dbReference type="Proteomes" id="UP000094501"/>
    </source>
</evidence>
<dbReference type="AlphaFoldDB" id="A0A1E3VZ39"/>
<accession>A0A1E3VZ39</accession>
<proteinExistence type="predicted"/>
<comment type="caution">
    <text evidence="1">The sequence shown here is derived from an EMBL/GenBank/DDBJ whole genome shotgun (WGS) entry which is preliminary data.</text>
</comment>
<evidence type="ECO:0000313" key="1">
    <source>
        <dbReference type="EMBL" id="ODR98773.1"/>
    </source>
</evidence>
<sequence>MAPPRAATNYVSNENWEDFLLRRRNIFWIQCGDAAPNRSFAFAIAFFDIDGLPPAESWAPLDPSVD</sequence>
<keyword evidence="2" id="KW-1185">Reference proteome</keyword>
<organism evidence="1 2">
    <name type="scientific">Methyloceanibacter methanicus</name>
    <dbReference type="NCBI Taxonomy" id="1774968"/>
    <lineage>
        <taxon>Bacteria</taxon>
        <taxon>Pseudomonadati</taxon>
        <taxon>Pseudomonadota</taxon>
        <taxon>Alphaproteobacteria</taxon>
        <taxon>Hyphomicrobiales</taxon>
        <taxon>Hyphomicrobiaceae</taxon>
        <taxon>Methyloceanibacter</taxon>
    </lineage>
</organism>